<dbReference type="AlphaFoldDB" id="A0A8C5DRT1"/>
<evidence type="ECO:0000256" key="9">
    <source>
        <dbReference type="ARBA" id="ARBA00023157"/>
    </source>
</evidence>
<keyword evidence="4 13" id="KW-0812">Transmembrane</keyword>
<feature type="transmembrane region" description="Helical" evidence="13">
    <location>
        <begin position="207"/>
        <end position="232"/>
    </location>
</feature>
<evidence type="ECO:0000256" key="13">
    <source>
        <dbReference type="SAM" id="Phobius"/>
    </source>
</evidence>
<keyword evidence="3" id="KW-0716">Sensory transduction</keyword>
<dbReference type="Pfam" id="PF13853">
    <property type="entry name" value="7tm_4"/>
    <property type="match status" value="1"/>
</dbReference>
<dbReference type="GO" id="GO:0004984">
    <property type="term" value="F:olfactory receptor activity"/>
    <property type="evidence" value="ECO:0007669"/>
    <property type="project" value="InterPro"/>
</dbReference>
<evidence type="ECO:0000256" key="12">
    <source>
        <dbReference type="ARBA" id="ARBA00023224"/>
    </source>
</evidence>
<dbReference type="SUPFAM" id="SSF81321">
    <property type="entry name" value="Family A G protein-coupled receptor-like"/>
    <property type="match status" value="1"/>
</dbReference>
<evidence type="ECO:0000256" key="2">
    <source>
        <dbReference type="ARBA" id="ARBA00022475"/>
    </source>
</evidence>
<sequence length="339" mass="38862">MNLFNSALGRNITFVHPAYFIITGFIGISNIKYYYIFLFFVFIVSVVGNAAVMVVILLDHNLRSPKYVAVFNLAFVDLLGNTALVPKVLDVFLFNNPRIPFNDCLTYLFFCYTCLSMQSFNLVVLAYDRLIAIIFPLHYVMKVTNRFMFSLILSCWLFVILAVLIAVFLLTRLSFCKSVIINSYFCDHGQIYRLACNDNFPSYVVSYLFPFLISWLPLAFILLSYLAIVCTLSKVATLQQGLKAFKTCIGHLLLVAIYFVPVLITFTMMADIHPNARIINLSLTSVFPPMLNPIIYVLQTQEIKESLKRILKIEKYISGDPTWGQDPKVEKHCFITYYC</sequence>
<keyword evidence="6 13" id="KW-1133">Transmembrane helix</keyword>
<dbReference type="PANTHER" id="PTHR26451">
    <property type="entry name" value="G_PROTEIN_RECEP_F1_2 DOMAIN-CONTAINING PROTEIN"/>
    <property type="match status" value="1"/>
</dbReference>
<keyword evidence="16" id="KW-1185">Reference proteome</keyword>
<dbReference type="Proteomes" id="UP000694680">
    <property type="component" value="Chromosome 14"/>
</dbReference>
<feature type="transmembrane region" description="Helical" evidence="13">
    <location>
        <begin position="105"/>
        <end position="127"/>
    </location>
</feature>
<reference evidence="15" key="3">
    <citation type="submission" date="2025-09" db="UniProtKB">
        <authorList>
            <consortium name="Ensembl"/>
        </authorList>
    </citation>
    <scope>IDENTIFICATION</scope>
</reference>
<keyword evidence="2" id="KW-1003">Cell membrane</keyword>
<evidence type="ECO:0000313" key="15">
    <source>
        <dbReference type="Ensembl" id="ENSGWIP00000010858.1"/>
    </source>
</evidence>
<dbReference type="InterPro" id="IPR017452">
    <property type="entry name" value="GPCR_Rhodpsn_7TM"/>
</dbReference>
<evidence type="ECO:0000256" key="8">
    <source>
        <dbReference type="ARBA" id="ARBA00023136"/>
    </source>
</evidence>
<feature type="transmembrane region" description="Helical" evidence="13">
    <location>
        <begin position="278"/>
        <end position="298"/>
    </location>
</feature>
<evidence type="ECO:0000256" key="3">
    <source>
        <dbReference type="ARBA" id="ARBA00022606"/>
    </source>
</evidence>
<protein>
    <submittedName>
        <fullName evidence="15">Olfactory receptor 1-like</fullName>
    </submittedName>
</protein>
<evidence type="ECO:0000256" key="11">
    <source>
        <dbReference type="ARBA" id="ARBA00023180"/>
    </source>
</evidence>
<keyword evidence="9" id="KW-1015">Disulfide bond</keyword>
<evidence type="ECO:0000259" key="14">
    <source>
        <dbReference type="PROSITE" id="PS50262"/>
    </source>
</evidence>
<dbReference type="PRINTS" id="PR00237">
    <property type="entry name" value="GPCRRHODOPSN"/>
</dbReference>
<feature type="transmembrane region" description="Helical" evidence="13">
    <location>
        <begin position="244"/>
        <end position="266"/>
    </location>
</feature>
<comment type="subcellular location">
    <subcellularLocation>
        <location evidence="1">Cell membrane</location>
        <topology evidence="1">Multi-pass membrane protein</topology>
    </subcellularLocation>
</comment>
<feature type="transmembrane region" description="Helical" evidence="13">
    <location>
        <begin position="34"/>
        <end position="58"/>
    </location>
</feature>
<dbReference type="GO" id="GO:0004930">
    <property type="term" value="F:G protein-coupled receptor activity"/>
    <property type="evidence" value="ECO:0007669"/>
    <property type="project" value="UniProtKB-KW"/>
</dbReference>
<evidence type="ECO:0000256" key="6">
    <source>
        <dbReference type="ARBA" id="ARBA00022989"/>
    </source>
</evidence>
<dbReference type="InterPro" id="IPR000725">
    <property type="entry name" value="Olfact_rcpt"/>
</dbReference>
<evidence type="ECO:0000313" key="16">
    <source>
        <dbReference type="Proteomes" id="UP000694680"/>
    </source>
</evidence>
<name>A0A8C5DRT1_GOUWI</name>
<evidence type="ECO:0000256" key="10">
    <source>
        <dbReference type="ARBA" id="ARBA00023170"/>
    </source>
</evidence>
<dbReference type="InterPro" id="IPR000276">
    <property type="entry name" value="GPCR_Rhodpsn"/>
</dbReference>
<feature type="transmembrane region" description="Helical" evidence="13">
    <location>
        <begin position="67"/>
        <end position="85"/>
    </location>
</feature>
<dbReference type="GO" id="GO:0005886">
    <property type="term" value="C:plasma membrane"/>
    <property type="evidence" value="ECO:0007669"/>
    <property type="project" value="UniProtKB-SubCell"/>
</dbReference>
<evidence type="ECO:0000256" key="5">
    <source>
        <dbReference type="ARBA" id="ARBA00022725"/>
    </source>
</evidence>
<accession>A0A8C5DRT1</accession>
<keyword evidence="10" id="KW-0675">Receptor</keyword>
<dbReference type="InterPro" id="IPR052921">
    <property type="entry name" value="GPCR1_Superfamily_Member"/>
</dbReference>
<keyword evidence="7" id="KW-0297">G-protein coupled receptor</keyword>
<dbReference type="PROSITE" id="PS50262">
    <property type="entry name" value="G_PROTEIN_RECEP_F1_2"/>
    <property type="match status" value="1"/>
</dbReference>
<gene>
    <name evidence="15" type="primary">LOC114476024</name>
</gene>
<feature type="transmembrane region" description="Helical" evidence="13">
    <location>
        <begin position="12"/>
        <end position="28"/>
    </location>
</feature>
<organism evidence="15 16">
    <name type="scientific">Gouania willdenowi</name>
    <name type="common">Blunt-snouted clingfish</name>
    <name type="synonym">Lepadogaster willdenowi</name>
    <dbReference type="NCBI Taxonomy" id="441366"/>
    <lineage>
        <taxon>Eukaryota</taxon>
        <taxon>Metazoa</taxon>
        <taxon>Chordata</taxon>
        <taxon>Craniata</taxon>
        <taxon>Vertebrata</taxon>
        <taxon>Euteleostomi</taxon>
        <taxon>Actinopterygii</taxon>
        <taxon>Neopterygii</taxon>
        <taxon>Teleostei</taxon>
        <taxon>Neoteleostei</taxon>
        <taxon>Acanthomorphata</taxon>
        <taxon>Ovalentaria</taxon>
        <taxon>Blenniimorphae</taxon>
        <taxon>Blenniiformes</taxon>
        <taxon>Gobiesocoidei</taxon>
        <taxon>Gobiesocidae</taxon>
        <taxon>Gobiesocinae</taxon>
        <taxon>Gouania</taxon>
    </lineage>
</organism>
<feature type="domain" description="G-protein coupled receptors family 1 profile" evidence="14">
    <location>
        <begin position="48"/>
        <end position="296"/>
    </location>
</feature>
<evidence type="ECO:0000256" key="4">
    <source>
        <dbReference type="ARBA" id="ARBA00022692"/>
    </source>
</evidence>
<keyword evidence="8 13" id="KW-0472">Membrane</keyword>
<keyword evidence="5" id="KW-0552">Olfaction</keyword>
<keyword evidence="11" id="KW-0325">Glycoprotein</keyword>
<dbReference type="PRINTS" id="PR00245">
    <property type="entry name" value="OLFACTORYR"/>
</dbReference>
<reference evidence="15" key="2">
    <citation type="submission" date="2025-08" db="UniProtKB">
        <authorList>
            <consortium name="Ensembl"/>
        </authorList>
    </citation>
    <scope>IDENTIFICATION</scope>
</reference>
<evidence type="ECO:0000256" key="7">
    <source>
        <dbReference type="ARBA" id="ARBA00023040"/>
    </source>
</evidence>
<dbReference type="Gene3D" id="1.20.1070.10">
    <property type="entry name" value="Rhodopsin 7-helix transmembrane proteins"/>
    <property type="match status" value="1"/>
</dbReference>
<feature type="transmembrane region" description="Helical" evidence="13">
    <location>
        <begin position="147"/>
        <end position="170"/>
    </location>
</feature>
<dbReference type="FunFam" id="1.20.1070.10:FF:000024">
    <property type="entry name" value="Olfactory receptor"/>
    <property type="match status" value="1"/>
</dbReference>
<evidence type="ECO:0000256" key="1">
    <source>
        <dbReference type="ARBA" id="ARBA00004651"/>
    </source>
</evidence>
<dbReference type="PANTHER" id="PTHR26451:SF869">
    <property type="entry name" value="OLFACTORY RECEPTOR 530-RELATED"/>
    <property type="match status" value="1"/>
</dbReference>
<proteinExistence type="predicted"/>
<dbReference type="Ensembl" id="ENSGWIT00000012076.1">
    <property type="protein sequence ID" value="ENSGWIP00000010858.1"/>
    <property type="gene ID" value="ENSGWIG00000006371.1"/>
</dbReference>
<reference evidence="15" key="1">
    <citation type="submission" date="2020-06" db="EMBL/GenBank/DDBJ databases">
        <authorList>
            <consortium name="Wellcome Sanger Institute Data Sharing"/>
        </authorList>
    </citation>
    <scope>NUCLEOTIDE SEQUENCE [LARGE SCALE GENOMIC DNA]</scope>
</reference>
<keyword evidence="12" id="KW-0807">Transducer</keyword>
<dbReference type="GO" id="GO:0005549">
    <property type="term" value="F:odorant binding"/>
    <property type="evidence" value="ECO:0007669"/>
    <property type="project" value="TreeGrafter"/>
</dbReference>